<reference evidence="1" key="1">
    <citation type="submission" date="2023-07" db="EMBL/GenBank/DDBJ databases">
        <title>draft genome sequence of fig (Ficus carica).</title>
        <authorList>
            <person name="Takahashi T."/>
            <person name="Nishimura K."/>
        </authorList>
    </citation>
    <scope>NUCLEOTIDE SEQUENCE</scope>
</reference>
<accession>A0AA88EFJ7</accession>
<dbReference type="AlphaFoldDB" id="A0AA88EFJ7"/>
<proteinExistence type="predicted"/>
<evidence type="ECO:0000313" key="1">
    <source>
        <dbReference type="EMBL" id="GMN72175.1"/>
    </source>
</evidence>
<keyword evidence="2" id="KW-1185">Reference proteome</keyword>
<sequence>MRINNQRVYRRSDQEMAVLAGGFPVISVDFYTSAVALGYLAALRREFQIPAEVELRVPGENDLPSRPPPGYIALSAEYFRAGLQFRYRATFPSVPEPVPDEVGPFVGGLLLLPGVQGNVCRQVSGLGQTI</sequence>
<name>A0AA88EFJ7_FICCA</name>
<gene>
    <name evidence="1" type="ORF">TIFTF001_055221</name>
</gene>
<dbReference type="EMBL" id="BTGU01016712">
    <property type="protein sequence ID" value="GMN72175.1"/>
    <property type="molecule type" value="Genomic_DNA"/>
</dbReference>
<evidence type="ECO:0000313" key="2">
    <source>
        <dbReference type="Proteomes" id="UP001187192"/>
    </source>
</evidence>
<comment type="caution">
    <text evidence="1">The sequence shown here is derived from an EMBL/GenBank/DDBJ whole genome shotgun (WGS) entry which is preliminary data.</text>
</comment>
<dbReference type="Proteomes" id="UP001187192">
    <property type="component" value="Unassembled WGS sequence"/>
</dbReference>
<organism evidence="1 2">
    <name type="scientific">Ficus carica</name>
    <name type="common">Common fig</name>
    <dbReference type="NCBI Taxonomy" id="3494"/>
    <lineage>
        <taxon>Eukaryota</taxon>
        <taxon>Viridiplantae</taxon>
        <taxon>Streptophyta</taxon>
        <taxon>Embryophyta</taxon>
        <taxon>Tracheophyta</taxon>
        <taxon>Spermatophyta</taxon>
        <taxon>Magnoliopsida</taxon>
        <taxon>eudicotyledons</taxon>
        <taxon>Gunneridae</taxon>
        <taxon>Pentapetalae</taxon>
        <taxon>rosids</taxon>
        <taxon>fabids</taxon>
        <taxon>Rosales</taxon>
        <taxon>Moraceae</taxon>
        <taxon>Ficeae</taxon>
        <taxon>Ficus</taxon>
    </lineage>
</organism>
<protein>
    <submittedName>
        <fullName evidence="1">Uncharacterized protein</fullName>
    </submittedName>
</protein>